<dbReference type="EMBL" id="SMAB01000009">
    <property type="protein sequence ID" value="TCS82435.1"/>
    <property type="molecule type" value="Genomic_DNA"/>
</dbReference>
<evidence type="ECO:0000313" key="2">
    <source>
        <dbReference type="Proteomes" id="UP000295788"/>
    </source>
</evidence>
<evidence type="ECO:0008006" key="3">
    <source>
        <dbReference type="Google" id="ProtNLM"/>
    </source>
</evidence>
<accession>A0A4R3KGW8</accession>
<dbReference type="AlphaFoldDB" id="A0A4R3KGW8"/>
<sequence>MTDQKPTKKDFVDLINSVMGREVMNEDQLSRFLEEAKKVKDTKGTEGLLEYVQRVTNAPTSKDQLRRMADHIQKTGSVGSALDFLKNEKLLSDSQAQQLQNAIQKTAKKKRKK</sequence>
<proteinExistence type="predicted"/>
<protein>
    <recommendedName>
        <fullName evidence="3">Stage VI sporulation protein F</fullName>
    </recommendedName>
</protein>
<comment type="caution">
    <text evidence="1">The sequence shown here is derived from an EMBL/GenBank/DDBJ whole genome shotgun (WGS) entry which is preliminary data.</text>
</comment>
<keyword evidence="2" id="KW-1185">Reference proteome</keyword>
<organism evidence="1 2">
    <name type="scientific">Tepidibacillus fermentans</name>
    <dbReference type="NCBI Taxonomy" id="1281767"/>
    <lineage>
        <taxon>Bacteria</taxon>
        <taxon>Bacillati</taxon>
        <taxon>Bacillota</taxon>
        <taxon>Bacilli</taxon>
        <taxon>Bacillales</taxon>
        <taxon>Bacillaceae</taxon>
        <taxon>Tepidibacillus</taxon>
    </lineage>
</organism>
<name>A0A4R3KGW8_9BACI</name>
<dbReference type="RefSeq" id="WP_132768712.1">
    <property type="nucleotide sequence ID" value="NZ_SMAB01000009.1"/>
</dbReference>
<dbReference type="Proteomes" id="UP000295788">
    <property type="component" value="Unassembled WGS sequence"/>
</dbReference>
<reference evidence="1 2" key="1">
    <citation type="submission" date="2019-03" db="EMBL/GenBank/DDBJ databases">
        <title>Genomic Encyclopedia of Type Strains, Phase IV (KMG-IV): sequencing the most valuable type-strain genomes for metagenomic binning, comparative biology and taxonomic classification.</title>
        <authorList>
            <person name="Goeker M."/>
        </authorList>
    </citation>
    <scope>NUCLEOTIDE SEQUENCE [LARGE SCALE GENOMIC DNA]</scope>
    <source>
        <strain evidence="1 2">DSM 23802</strain>
    </source>
</reference>
<gene>
    <name evidence="1" type="ORF">EDD72_1092</name>
</gene>
<evidence type="ECO:0000313" key="1">
    <source>
        <dbReference type="EMBL" id="TCS82435.1"/>
    </source>
</evidence>
<dbReference type="OrthoDB" id="2989675at2"/>